<gene>
    <name evidence="9" type="ORF">B842_06725</name>
</gene>
<accession>A0A0B5DBQ9</accession>
<feature type="transmembrane region" description="Helical" evidence="7">
    <location>
        <begin position="205"/>
        <end position="223"/>
    </location>
</feature>
<keyword evidence="3 7" id="KW-1003">Cell membrane</keyword>
<evidence type="ECO:0000256" key="2">
    <source>
        <dbReference type="ARBA" id="ARBA00008640"/>
    </source>
</evidence>
<keyword evidence="4 7" id="KW-0812">Transmembrane</keyword>
<organism evidence="9 10">
    <name type="scientific">Corynebacterium humireducens NBRC 106098 = DSM 45392</name>
    <dbReference type="NCBI Taxonomy" id="1223515"/>
    <lineage>
        <taxon>Bacteria</taxon>
        <taxon>Bacillati</taxon>
        <taxon>Actinomycetota</taxon>
        <taxon>Actinomycetes</taxon>
        <taxon>Mycobacteriales</taxon>
        <taxon>Corynebacteriaceae</taxon>
        <taxon>Corynebacterium</taxon>
    </lineage>
</organism>
<feature type="transmembrane region" description="Helical" evidence="7">
    <location>
        <begin position="58"/>
        <end position="75"/>
    </location>
</feature>
<evidence type="ECO:0000313" key="9">
    <source>
        <dbReference type="EMBL" id="AJE33194.1"/>
    </source>
</evidence>
<evidence type="ECO:0000259" key="8">
    <source>
        <dbReference type="Pfam" id="PF09335"/>
    </source>
</evidence>
<reference evidence="9 10" key="1">
    <citation type="submission" date="2013-04" db="EMBL/GenBank/DDBJ databases">
        <title>Complete genome sequence of Corynebacterium humireducens DSM 45392(T), isolated from a wastewater-fed microbial fuel cell.</title>
        <authorList>
            <person name="Ruckert C."/>
            <person name="Albersmeier A."/>
            <person name="Kalinowski J."/>
        </authorList>
    </citation>
    <scope>NUCLEOTIDE SEQUENCE [LARGE SCALE GENOMIC DNA]</scope>
    <source>
        <strain evidence="10">MFC-5</strain>
    </source>
</reference>
<feature type="domain" description="VTT" evidence="8">
    <location>
        <begin position="79"/>
        <end position="196"/>
    </location>
</feature>
<evidence type="ECO:0000256" key="4">
    <source>
        <dbReference type="ARBA" id="ARBA00022692"/>
    </source>
</evidence>
<keyword evidence="5 7" id="KW-1133">Transmembrane helix</keyword>
<dbReference type="Proteomes" id="UP000031524">
    <property type="component" value="Chromosome"/>
</dbReference>
<feature type="transmembrane region" description="Helical" evidence="7">
    <location>
        <begin position="27"/>
        <end position="46"/>
    </location>
</feature>
<dbReference type="OrthoDB" id="5242213at2"/>
<keyword evidence="6 7" id="KW-0472">Membrane</keyword>
<dbReference type="AlphaFoldDB" id="A0A0B5DBQ9"/>
<dbReference type="GO" id="GO:0005886">
    <property type="term" value="C:plasma membrane"/>
    <property type="evidence" value="ECO:0007669"/>
    <property type="project" value="UniProtKB-SubCell"/>
</dbReference>
<dbReference type="STRING" id="1223515.B842_06725"/>
<dbReference type="InterPro" id="IPR032816">
    <property type="entry name" value="VTT_dom"/>
</dbReference>
<feature type="transmembrane region" description="Helical" evidence="7">
    <location>
        <begin position="95"/>
        <end position="120"/>
    </location>
</feature>
<dbReference type="KEGG" id="chm:B842_06725"/>
<sequence>MRKFGQFVVGVVRDAVAAVAAWSWPRRLVVLLALIAFVGVSVVVDVPSIATLRQWAEAAGPWFLGLFWVGYVLITQFPVPRTILTLSSGVLFGPWVGVLVALSATTVAAALSLSVVRGLLGDWMAPRLRHPAVAGINARLEQRGWLAVTSLRMIAGVPFSVMNYAAALTSVPLGMFTVATLAGSAPGTVVTVFLGDMLAGDLDPVVIGLTVALAVAGFIGLAVDHRLPVKSVT</sequence>
<keyword evidence="10" id="KW-1185">Reference proteome</keyword>
<evidence type="ECO:0000256" key="5">
    <source>
        <dbReference type="ARBA" id="ARBA00022989"/>
    </source>
</evidence>
<dbReference type="PANTHER" id="PTHR12677">
    <property type="entry name" value="GOLGI APPARATUS MEMBRANE PROTEIN TVP38-RELATED"/>
    <property type="match status" value="1"/>
</dbReference>
<evidence type="ECO:0000256" key="7">
    <source>
        <dbReference type="RuleBase" id="RU366058"/>
    </source>
</evidence>
<evidence type="ECO:0000256" key="3">
    <source>
        <dbReference type="ARBA" id="ARBA00022475"/>
    </source>
</evidence>
<comment type="similarity">
    <text evidence="2 7">Belongs to the TVP38/TMEM64 family.</text>
</comment>
<dbReference type="HOGENOM" id="CLU_038944_4_0_11"/>
<dbReference type="InterPro" id="IPR015414">
    <property type="entry name" value="TMEM64"/>
</dbReference>
<comment type="subcellular location">
    <subcellularLocation>
        <location evidence="1 7">Cell membrane</location>
        <topology evidence="1 7">Multi-pass membrane protein</topology>
    </subcellularLocation>
</comment>
<evidence type="ECO:0000313" key="10">
    <source>
        <dbReference type="Proteomes" id="UP000031524"/>
    </source>
</evidence>
<evidence type="ECO:0000256" key="6">
    <source>
        <dbReference type="ARBA" id="ARBA00023136"/>
    </source>
</evidence>
<name>A0A0B5DBQ9_9CORY</name>
<dbReference type="PANTHER" id="PTHR12677:SF59">
    <property type="entry name" value="GOLGI APPARATUS MEMBRANE PROTEIN TVP38-RELATED"/>
    <property type="match status" value="1"/>
</dbReference>
<protein>
    <recommendedName>
        <fullName evidence="7">TVP38/TMEM64 family membrane protein</fullName>
    </recommendedName>
</protein>
<feature type="transmembrane region" description="Helical" evidence="7">
    <location>
        <begin position="161"/>
        <end position="185"/>
    </location>
</feature>
<dbReference type="Pfam" id="PF09335">
    <property type="entry name" value="VTT_dom"/>
    <property type="match status" value="1"/>
</dbReference>
<proteinExistence type="inferred from homology"/>
<dbReference type="EMBL" id="CP005286">
    <property type="protein sequence ID" value="AJE33194.1"/>
    <property type="molecule type" value="Genomic_DNA"/>
</dbReference>
<dbReference type="RefSeq" id="WP_040085850.1">
    <property type="nucleotide sequence ID" value="NZ_BCSU01000021.1"/>
</dbReference>
<evidence type="ECO:0000256" key="1">
    <source>
        <dbReference type="ARBA" id="ARBA00004651"/>
    </source>
</evidence>